<dbReference type="Gene3D" id="2.40.50.100">
    <property type="match status" value="1"/>
</dbReference>
<dbReference type="CDD" id="cd06849">
    <property type="entry name" value="lipoyl_domain"/>
    <property type="match status" value="1"/>
</dbReference>
<gene>
    <name evidence="2" type="ORF">SDC9_49219</name>
</gene>
<dbReference type="PANTHER" id="PTHR23151">
    <property type="entry name" value="DIHYDROLIPOAMIDE ACETYL/SUCCINYL-TRANSFERASE-RELATED"/>
    <property type="match status" value="1"/>
</dbReference>
<dbReference type="GO" id="GO:0045254">
    <property type="term" value="C:pyruvate dehydrogenase complex"/>
    <property type="evidence" value="ECO:0007669"/>
    <property type="project" value="InterPro"/>
</dbReference>
<sequence>MAEVILMPRLNAYIPNGVIDRWSKSAGESVVKGETLFESRIDKAVYHATCRTDGFLLKILLQSGVPAPSGTPVAVIGEAGEDPEAVLEAWKENKALQQEMDVQHVACRLEDRPKKRRWWSFLYGKK</sequence>
<evidence type="ECO:0000259" key="1">
    <source>
        <dbReference type="Pfam" id="PF00364"/>
    </source>
</evidence>
<dbReference type="PANTHER" id="PTHR23151:SF90">
    <property type="entry name" value="DIHYDROLIPOYLLYSINE-RESIDUE ACETYLTRANSFERASE COMPONENT OF PYRUVATE DEHYDROGENASE COMPLEX, MITOCHONDRIAL-RELATED"/>
    <property type="match status" value="1"/>
</dbReference>
<feature type="domain" description="Lipoyl-binding" evidence="1">
    <location>
        <begin position="5"/>
        <end position="76"/>
    </location>
</feature>
<dbReference type="InterPro" id="IPR045257">
    <property type="entry name" value="E2/Pdx1"/>
</dbReference>
<accession>A0A644WGS4</accession>
<dbReference type="InterPro" id="IPR011053">
    <property type="entry name" value="Single_hybrid_motif"/>
</dbReference>
<comment type="caution">
    <text evidence="2">The sequence shown here is derived from an EMBL/GenBank/DDBJ whole genome shotgun (WGS) entry which is preliminary data.</text>
</comment>
<protein>
    <recommendedName>
        <fullName evidence="1">Lipoyl-binding domain-containing protein</fullName>
    </recommendedName>
</protein>
<dbReference type="GO" id="GO:0006086">
    <property type="term" value="P:pyruvate decarboxylation to acetyl-CoA"/>
    <property type="evidence" value="ECO:0007669"/>
    <property type="project" value="InterPro"/>
</dbReference>
<evidence type="ECO:0000313" key="2">
    <source>
        <dbReference type="EMBL" id="MPM02960.1"/>
    </source>
</evidence>
<dbReference type="AlphaFoldDB" id="A0A644WGS4"/>
<dbReference type="EMBL" id="VSSQ01000911">
    <property type="protein sequence ID" value="MPM02960.1"/>
    <property type="molecule type" value="Genomic_DNA"/>
</dbReference>
<reference evidence="2" key="1">
    <citation type="submission" date="2019-08" db="EMBL/GenBank/DDBJ databases">
        <authorList>
            <person name="Kucharzyk K."/>
            <person name="Murdoch R.W."/>
            <person name="Higgins S."/>
            <person name="Loffler F."/>
        </authorList>
    </citation>
    <scope>NUCLEOTIDE SEQUENCE</scope>
</reference>
<dbReference type="Pfam" id="PF00364">
    <property type="entry name" value="Biotin_lipoyl"/>
    <property type="match status" value="1"/>
</dbReference>
<organism evidence="2">
    <name type="scientific">bioreactor metagenome</name>
    <dbReference type="NCBI Taxonomy" id="1076179"/>
    <lineage>
        <taxon>unclassified sequences</taxon>
        <taxon>metagenomes</taxon>
        <taxon>ecological metagenomes</taxon>
    </lineage>
</organism>
<name>A0A644WGS4_9ZZZZ</name>
<proteinExistence type="predicted"/>
<dbReference type="InterPro" id="IPR000089">
    <property type="entry name" value="Biotin_lipoyl"/>
</dbReference>
<dbReference type="SUPFAM" id="SSF51230">
    <property type="entry name" value="Single hybrid motif"/>
    <property type="match status" value="1"/>
</dbReference>